<sequence length="474" mass="54578">MLVSFIVRACHFLLSRIFKRPPRLEVAQPRFEMSRPIKFEVPEECRNFMLFRLLPPEIRQRIWAIYLSTPGVHFMKLQTRDGSWSWTESHTTRSTAASTAAMGEKRPVSDEISRVIMSDAKPRERYDTCFIPVGPCPKADVSHYKTLRRQLATLSRTCAESRAVVKRLCNRPDTLRASDGQIISLGRSSDVVYLEYLPAHLYQGNGNLETIPGCPGLKHIKRLAVRFSHTWIPAKKLCACGTCKSSQARAHPGFCPAHLYQFMVRHLPNLEEFFFVDYFIVHKSRSEPAGEEAPKAQSSRSHRARFQAGNRLYHEANPDDWIMTKKVRKITKWLRKSFVRYAKESTLSLQENPEKVRFAVLACEWDIVPPIQRYGPASHSNYVRLRGPRRDFRKPSRLSLFDAEAATKSSEEWTSDEESTKQEFTFKPLFAPNEMASRKTGPDQARDTGRTLTTVYRQLERGSSYLLKLFIGKD</sequence>
<dbReference type="EMBL" id="CP031386">
    <property type="protein sequence ID" value="QPG97659.1"/>
    <property type="molecule type" value="Genomic_DNA"/>
</dbReference>
<evidence type="ECO:0000313" key="3">
    <source>
        <dbReference type="Proteomes" id="UP000594364"/>
    </source>
</evidence>
<dbReference type="OrthoDB" id="4655872at2759"/>
<protein>
    <recommendedName>
        <fullName evidence="1">2EXR domain-containing protein</fullName>
    </recommendedName>
</protein>
<dbReference type="InterPro" id="IPR045518">
    <property type="entry name" value="2EXR"/>
</dbReference>
<accession>A0A7S9PUH3</accession>
<evidence type="ECO:0000259" key="1">
    <source>
        <dbReference type="Pfam" id="PF20150"/>
    </source>
</evidence>
<reference evidence="2 3" key="1">
    <citation type="journal article" date="2018" name="PLoS Genet.">
        <title>Repeat elements organise 3D genome structure and mediate transcription in the filamentous fungus Epichloe festucae.</title>
        <authorList>
            <person name="Winter D.J."/>
            <person name="Ganley A.R.D."/>
            <person name="Young C.A."/>
            <person name="Liachko I."/>
            <person name="Schardl C.L."/>
            <person name="Dupont P.Y."/>
            <person name="Berry D."/>
            <person name="Ram A."/>
            <person name="Scott B."/>
            <person name="Cox M.P."/>
        </authorList>
    </citation>
    <scope>NUCLEOTIDE SEQUENCE [LARGE SCALE GENOMIC DNA]</scope>
    <source>
        <strain evidence="2 3">Fl1</strain>
    </source>
</reference>
<dbReference type="Pfam" id="PF20150">
    <property type="entry name" value="2EXR"/>
    <property type="match status" value="1"/>
</dbReference>
<name>A0A7S9PUH3_EPIFF</name>
<organism evidence="2 3">
    <name type="scientific">Epichloe festucae (strain Fl1)</name>
    <dbReference type="NCBI Taxonomy" id="877507"/>
    <lineage>
        <taxon>Eukaryota</taxon>
        <taxon>Fungi</taxon>
        <taxon>Dikarya</taxon>
        <taxon>Ascomycota</taxon>
        <taxon>Pezizomycotina</taxon>
        <taxon>Sordariomycetes</taxon>
        <taxon>Hypocreomycetidae</taxon>
        <taxon>Hypocreales</taxon>
        <taxon>Clavicipitaceae</taxon>
        <taxon>Epichloe</taxon>
    </lineage>
</organism>
<keyword evidence="3" id="KW-1185">Reference proteome</keyword>
<gene>
    <name evidence="2" type="ORF">C2857_006675</name>
</gene>
<evidence type="ECO:0000313" key="2">
    <source>
        <dbReference type="EMBL" id="QPG97659.1"/>
    </source>
</evidence>
<proteinExistence type="predicted"/>
<dbReference type="AlphaFoldDB" id="A0A7S9PUH3"/>
<feature type="domain" description="2EXR" evidence="1">
    <location>
        <begin position="48"/>
        <end position="168"/>
    </location>
</feature>
<dbReference type="Proteomes" id="UP000594364">
    <property type="component" value="Chromosome 2"/>
</dbReference>